<feature type="repeat" description="PPR" evidence="3">
    <location>
        <begin position="348"/>
        <end position="382"/>
    </location>
</feature>
<dbReference type="InterPro" id="IPR011990">
    <property type="entry name" value="TPR-like_helical_dom_sf"/>
</dbReference>
<evidence type="ECO:0000256" key="1">
    <source>
        <dbReference type="ARBA" id="ARBA00007626"/>
    </source>
</evidence>
<comment type="similarity">
    <text evidence="1">Belongs to the PPR family. P subfamily.</text>
</comment>
<feature type="repeat" description="PPR" evidence="3">
    <location>
        <begin position="278"/>
        <end position="312"/>
    </location>
</feature>
<accession>A0A164U4N2</accession>
<proteinExistence type="inferred from homology"/>
<dbReference type="PROSITE" id="PS51375">
    <property type="entry name" value="PPR"/>
    <property type="match status" value="10"/>
</dbReference>
<evidence type="ECO:0008006" key="5">
    <source>
        <dbReference type="Google" id="ProtNLM"/>
    </source>
</evidence>
<dbReference type="GO" id="GO:0003729">
    <property type="term" value="F:mRNA binding"/>
    <property type="evidence" value="ECO:0007669"/>
    <property type="project" value="TreeGrafter"/>
</dbReference>
<dbReference type="EMBL" id="LNRQ01000007">
    <property type="protein sequence ID" value="KZM88424.1"/>
    <property type="molecule type" value="Genomic_DNA"/>
</dbReference>
<dbReference type="InterPro" id="IPR051240">
    <property type="entry name" value="Mito_RNA-Proc/Resp"/>
</dbReference>
<dbReference type="PANTHER" id="PTHR47933">
    <property type="entry name" value="PENTATRICOPEPTIDE REPEAT-CONTAINING PROTEIN 1, MITOCHONDRIAL"/>
    <property type="match status" value="1"/>
</dbReference>
<feature type="repeat" description="PPR" evidence="3">
    <location>
        <begin position="453"/>
        <end position="487"/>
    </location>
</feature>
<sequence>MSKSVLSRIKPRHITKLKPSLPLYPSSTNINKIVNQVCDILRTRHIQWEQTLETKLSECEVVPSDIAHLVFDKIQDSELGLKFFYWVTDRPYGCSLDASAYSSLLKLLARFRVFAEIESLLESLNCEEGLVSCDAVDCVIRAYSYSGLVDKALEFYTFAIEKCGVVPSVVGCNAMLDVLVRVGRFDVARRIYDEMVERDNGSEDSFVDNYSTCIVLRGLCKEGKMEEGRKLIEDRWGQDCVPNVVFYNTLIDGYCRNGNVSGGYLLFKDLKRKGFLPTMETYGALVNGFCKKGDFVSVDKMLKDMKLNGLSVNVQVHNNIIDAQYKHGCPVKAADTLRKIMESGCEPNIVTYNTLIAGSCSTGNVGEAEQLLELGTKRGLIPNKYSYTSLIHVYCQQGNFDKASHLLFQMTEGGHKADLSTYGALVHGFVVAGEVDVALSILGKMMENGVSPDAAVYNVLISGLCKKGRLRSATDLLSEMLDRNILPDAFVYATVIDGFIRNSALDEAKKLFEQKIERVNGFSNNAISAISEVQHESQEQNKSLFLDFFKRSMSDGWSPQIAAYNSILICLCLYGMLKTALQMNDKMASKGCLSDSVTFAALLHCICLEGKSSEWESIMSCSLNGPDLNVALKYSLMLDQYLPHGVSSNASAILHSLVEDYRSHNQEVTDLEASAT</sequence>
<dbReference type="Pfam" id="PF01535">
    <property type="entry name" value="PPR"/>
    <property type="match status" value="4"/>
</dbReference>
<dbReference type="Gramene" id="KZM88424">
    <property type="protein sequence ID" value="KZM88424"/>
    <property type="gene ID" value="DCAR_025499"/>
</dbReference>
<dbReference type="PANTHER" id="PTHR47933:SF45">
    <property type="entry name" value="PENTACOTRIPEPTIDE-REPEAT REGION OF PRORP DOMAIN-CONTAINING PROTEIN"/>
    <property type="match status" value="1"/>
</dbReference>
<protein>
    <recommendedName>
        <fullName evidence="5">Pentacotripeptide-repeat region of PRORP domain-containing protein</fullName>
    </recommendedName>
</protein>
<evidence type="ECO:0000256" key="3">
    <source>
        <dbReference type="PROSITE-ProRule" id="PRU00708"/>
    </source>
</evidence>
<dbReference type="Pfam" id="PF13041">
    <property type="entry name" value="PPR_2"/>
    <property type="match status" value="3"/>
</dbReference>
<evidence type="ECO:0000256" key="2">
    <source>
        <dbReference type="ARBA" id="ARBA00022737"/>
    </source>
</evidence>
<dbReference type="AlphaFoldDB" id="A0A164U4N2"/>
<feature type="repeat" description="PPR" evidence="3">
    <location>
        <begin position="418"/>
        <end position="452"/>
    </location>
</feature>
<evidence type="ECO:0000313" key="4">
    <source>
        <dbReference type="EMBL" id="KZM88424.1"/>
    </source>
</evidence>
<dbReference type="Gene3D" id="1.25.40.10">
    <property type="entry name" value="Tetratricopeptide repeat domain"/>
    <property type="match status" value="6"/>
</dbReference>
<keyword evidence="2" id="KW-0677">Repeat</keyword>
<feature type="repeat" description="PPR" evidence="3">
    <location>
        <begin position="488"/>
        <end position="518"/>
    </location>
</feature>
<reference evidence="4" key="1">
    <citation type="journal article" date="2016" name="Nat. Genet.">
        <title>A high-quality carrot genome assembly provides new insights into carotenoid accumulation and asterid genome evolution.</title>
        <authorList>
            <person name="Iorizzo M."/>
            <person name="Ellison S."/>
            <person name="Senalik D."/>
            <person name="Zeng P."/>
            <person name="Satapoomin P."/>
            <person name="Huang J."/>
            <person name="Bowman M."/>
            <person name="Iovene M."/>
            <person name="Sanseverino W."/>
            <person name="Cavagnaro P."/>
            <person name="Yildiz M."/>
            <person name="Macko-Podgorni A."/>
            <person name="Moranska E."/>
            <person name="Grzebelus E."/>
            <person name="Grzebelus D."/>
            <person name="Ashrafi H."/>
            <person name="Zheng Z."/>
            <person name="Cheng S."/>
            <person name="Spooner D."/>
            <person name="Van Deynze A."/>
            <person name="Simon P."/>
        </authorList>
    </citation>
    <scope>NUCLEOTIDE SEQUENCE [LARGE SCALE GENOMIC DNA]</scope>
    <source>
        <tissue evidence="4">Leaf</tissue>
    </source>
</reference>
<dbReference type="SUPFAM" id="SSF81901">
    <property type="entry name" value="HCP-like"/>
    <property type="match status" value="1"/>
</dbReference>
<comment type="caution">
    <text evidence="4">The sequence shown here is derived from an EMBL/GenBank/DDBJ whole genome shotgun (WGS) entry which is preliminary data.</text>
</comment>
<dbReference type="OMA" id="MHAYCKQ"/>
<feature type="repeat" description="PPR" evidence="3">
    <location>
        <begin position="313"/>
        <end position="347"/>
    </location>
</feature>
<gene>
    <name evidence="4" type="ORF">DCAR_025499</name>
</gene>
<feature type="repeat" description="PPR" evidence="3">
    <location>
        <begin position="383"/>
        <end position="417"/>
    </location>
</feature>
<dbReference type="InterPro" id="IPR002885">
    <property type="entry name" value="PPR_rpt"/>
</dbReference>
<organism evidence="4">
    <name type="scientific">Daucus carota subsp. sativus</name>
    <name type="common">Carrot</name>
    <dbReference type="NCBI Taxonomy" id="79200"/>
    <lineage>
        <taxon>Eukaryota</taxon>
        <taxon>Viridiplantae</taxon>
        <taxon>Streptophyta</taxon>
        <taxon>Embryophyta</taxon>
        <taxon>Tracheophyta</taxon>
        <taxon>Spermatophyta</taxon>
        <taxon>Magnoliopsida</taxon>
        <taxon>eudicotyledons</taxon>
        <taxon>Gunneridae</taxon>
        <taxon>Pentapetalae</taxon>
        <taxon>asterids</taxon>
        <taxon>campanulids</taxon>
        <taxon>Apiales</taxon>
        <taxon>Apiaceae</taxon>
        <taxon>Apioideae</taxon>
        <taxon>Scandiceae</taxon>
        <taxon>Daucinae</taxon>
        <taxon>Daucus</taxon>
        <taxon>Daucus sect. Daucus</taxon>
    </lineage>
</organism>
<feature type="repeat" description="PPR" evidence="3">
    <location>
        <begin position="243"/>
        <end position="277"/>
    </location>
</feature>
<dbReference type="NCBIfam" id="TIGR00756">
    <property type="entry name" value="PPR"/>
    <property type="match status" value="9"/>
</dbReference>
<feature type="repeat" description="PPR" evidence="3">
    <location>
        <begin position="208"/>
        <end position="242"/>
    </location>
</feature>
<name>A0A164U4N2_DAUCS</name>
<feature type="repeat" description="PPR" evidence="3">
    <location>
        <begin position="168"/>
        <end position="202"/>
    </location>
</feature>